<accession>A0A6A6H5Z0</accession>
<dbReference type="OrthoDB" id="265717at2759"/>
<dbReference type="SUPFAM" id="SSF54909">
    <property type="entry name" value="Dimeric alpha+beta barrel"/>
    <property type="match status" value="1"/>
</dbReference>
<dbReference type="Proteomes" id="UP000800092">
    <property type="component" value="Unassembled WGS sequence"/>
</dbReference>
<dbReference type="AlphaFoldDB" id="A0A6A6H5Z0"/>
<evidence type="ECO:0008006" key="3">
    <source>
        <dbReference type="Google" id="ProtNLM"/>
    </source>
</evidence>
<evidence type="ECO:0000313" key="1">
    <source>
        <dbReference type="EMBL" id="KAF2233415.1"/>
    </source>
</evidence>
<keyword evidence="2" id="KW-1185">Reference proteome</keyword>
<name>A0A6A6H5Z0_VIRVR</name>
<dbReference type="PANTHER" id="PTHR40257:SF1">
    <property type="entry name" value="DUF1330 DOMAIN-CONTAINING PROTEIN"/>
    <property type="match status" value="1"/>
</dbReference>
<sequence>MPLATFHLLRLSPSTSPTSFLSSLRTSPNAPSIIIASRPRFLVIRPTHLDTAPLASQPWDLLLLLLPSSPASSSSPTSSIPASLHPLITATYNLTIGIPSRLLASYPSRNAELLRAAPTAPLTGSLDHAQTQSSSQNLELSPDLARLMAELETVYTGPVTQLNLLQFQKEGGGKESYAAYGRGFVEVAGRRGGDAKIVGNVVRHAGEEKEEGWDEISLVHYASIRHFCDMLAGPDYQEINAKYRLGALKDTVLMCTTELDLQDSVTGAPKL</sequence>
<protein>
    <recommendedName>
        <fullName evidence="3">EthD domain-containing protein</fullName>
    </recommendedName>
</protein>
<proteinExistence type="predicted"/>
<dbReference type="PANTHER" id="PTHR40257">
    <property type="match status" value="1"/>
</dbReference>
<dbReference type="EMBL" id="ML991807">
    <property type="protein sequence ID" value="KAF2233415.1"/>
    <property type="molecule type" value="Genomic_DNA"/>
</dbReference>
<dbReference type="InterPro" id="IPR011008">
    <property type="entry name" value="Dimeric_a/b-barrel"/>
</dbReference>
<organism evidence="1 2">
    <name type="scientific">Viridothelium virens</name>
    <name type="common">Speckled blister lichen</name>
    <name type="synonym">Trypethelium virens</name>
    <dbReference type="NCBI Taxonomy" id="1048519"/>
    <lineage>
        <taxon>Eukaryota</taxon>
        <taxon>Fungi</taxon>
        <taxon>Dikarya</taxon>
        <taxon>Ascomycota</taxon>
        <taxon>Pezizomycotina</taxon>
        <taxon>Dothideomycetes</taxon>
        <taxon>Dothideomycetes incertae sedis</taxon>
        <taxon>Trypetheliales</taxon>
        <taxon>Trypetheliaceae</taxon>
        <taxon>Viridothelium</taxon>
    </lineage>
</organism>
<evidence type="ECO:0000313" key="2">
    <source>
        <dbReference type="Proteomes" id="UP000800092"/>
    </source>
</evidence>
<reference evidence="1" key="1">
    <citation type="journal article" date="2020" name="Stud. Mycol.">
        <title>101 Dothideomycetes genomes: a test case for predicting lifestyles and emergence of pathogens.</title>
        <authorList>
            <person name="Haridas S."/>
            <person name="Albert R."/>
            <person name="Binder M."/>
            <person name="Bloem J."/>
            <person name="Labutti K."/>
            <person name="Salamov A."/>
            <person name="Andreopoulos B."/>
            <person name="Baker S."/>
            <person name="Barry K."/>
            <person name="Bills G."/>
            <person name="Bluhm B."/>
            <person name="Cannon C."/>
            <person name="Castanera R."/>
            <person name="Culley D."/>
            <person name="Daum C."/>
            <person name="Ezra D."/>
            <person name="Gonzalez J."/>
            <person name="Henrissat B."/>
            <person name="Kuo A."/>
            <person name="Liang C."/>
            <person name="Lipzen A."/>
            <person name="Lutzoni F."/>
            <person name="Magnuson J."/>
            <person name="Mondo S."/>
            <person name="Nolan M."/>
            <person name="Ohm R."/>
            <person name="Pangilinan J."/>
            <person name="Park H.-J."/>
            <person name="Ramirez L."/>
            <person name="Alfaro M."/>
            <person name="Sun H."/>
            <person name="Tritt A."/>
            <person name="Yoshinaga Y."/>
            <person name="Zwiers L.-H."/>
            <person name="Turgeon B."/>
            <person name="Goodwin S."/>
            <person name="Spatafora J."/>
            <person name="Crous P."/>
            <person name="Grigoriev I."/>
        </authorList>
    </citation>
    <scope>NUCLEOTIDE SEQUENCE</scope>
    <source>
        <strain evidence="1">Tuck. ex Michener</strain>
    </source>
</reference>
<gene>
    <name evidence="1" type="ORF">EV356DRAFT_468599</name>
</gene>
<dbReference type="Gene3D" id="3.30.70.100">
    <property type="match status" value="1"/>
</dbReference>